<feature type="binding site" evidence="9">
    <location>
        <position position="208"/>
    </location>
    <ligand>
        <name>substrate</name>
    </ligand>
</feature>
<name>A0A1G7ZM22_ANETH</name>
<evidence type="ECO:0000256" key="9">
    <source>
        <dbReference type="PIRSR" id="PIRSR500134-2"/>
    </source>
</evidence>
<evidence type="ECO:0000256" key="2">
    <source>
        <dbReference type="ARBA" id="ARBA00006601"/>
    </source>
</evidence>
<dbReference type="PIRSF" id="PIRSF500134">
    <property type="entry name" value="UDPglc_DH_bac"/>
    <property type="match status" value="1"/>
</dbReference>
<dbReference type="PANTHER" id="PTHR43750">
    <property type="entry name" value="UDP-GLUCOSE 6-DEHYDROGENASE TUAD"/>
    <property type="match status" value="1"/>
</dbReference>
<feature type="binding site" evidence="10">
    <location>
        <position position="87"/>
    </location>
    <ligand>
        <name>NAD(+)</name>
        <dbReference type="ChEBI" id="CHEBI:57540"/>
    </ligand>
</feature>
<dbReference type="InterPro" id="IPR014026">
    <property type="entry name" value="UDP-Glc/GDP-Man_DH_dimer"/>
</dbReference>
<keyword evidence="4 7" id="KW-0560">Oxidoreductase</keyword>
<dbReference type="InterPro" id="IPR001732">
    <property type="entry name" value="UDP-Glc/GDP-Man_DH_N"/>
</dbReference>
<dbReference type="InterPro" id="IPR017476">
    <property type="entry name" value="UDP-Glc/GDP-Man"/>
</dbReference>
<feature type="binding site" evidence="10">
    <location>
        <position position="31"/>
    </location>
    <ligand>
        <name>NAD(+)</name>
        <dbReference type="ChEBI" id="CHEBI:57540"/>
    </ligand>
</feature>
<comment type="pathway">
    <text evidence="1">Nucleotide-sugar biosynthesis; UDP-alpha-D-glucuronate biosynthesis; UDP-alpha-D-glucuronate from UDP-alpha-D-glucose: step 1/1.</text>
</comment>
<reference evidence="12 13" key="1">
    <citation type="submission" date="2016-10" db="EMBL/GenBank/DDBJ databases">
        <authorList>
            <person name="de Groot N.N."/>
        </authorList>
    </citation>
    <scope>NUCLEOTIDE SEQUENCE [LARGE SCALE GENOMIC DNA]</scope>
    <source>
        <strain evidence="12 13">L 420-91</strain>
    </source>
</reference>
<protein>
    <recommendedName>
        <fullName evidence="3 7">UDP-glucose 6-dehydrogenase</fullName>
        <ecNumber evidence="3 7">1.1.1.22</ecNumber>
    </recommendedName>
</protein>
<evidence type="ECO:0000256" key="4">
    <source>
        <dbReference type="ARBA" id="ARBA00023002"/>
    </source>
</evidence>
<evidence type="ECO:0000256" key="7">
    <source>
        <dbReference type="PIRNR" id="PIRNR000124"/>
    </source>
</evidence>
<feature type="binding site" evidence="10">
    <location>
        <position position="122"/>
    </location>
    <ligand>
        <name>NAD(+)</name>
        <dbReference type="ChEBI" id="CHEBI:57540"/>
    </ligand>
</feature>
<evidence type="ECO:0000256" key="10">
    <source>
        <dbReference type="PIRSR" id="PIRSR500134-3"/>
    </source>
</evidence>
<evidence type="ECO:0000313" key="12">
    <source>
        <dbReference type="EMBL" id="SDH09709.1"/>
    </source>
</evidence>
<feature type="domain" description="UDP-glucose/GDP-mannose dehydrogenase C-terminal" evidence="11">
    <location>
        <begin position="317"/>
        <end position="419"/>
    </location>
</feature>
<evidence type="ECO:0000313" key="13">
    <source>
        <dbReference type="Proteomes" id="UP000198956"/>
    </source>
</evidence>
<dbReference type="AlphaFoldDB" id="A0A1G7ZM22"/>
<dbReference type="GO" id="GO:0051287">
    <property type="term" value="F:NAD binding"/>
    <property type="evidence" value="ECO:0007669"/>
    <property type="project" value="InterPro"/>
</dbReference>
<evidence type="ECO:0000256" key="3">
    <source>
        <dbReference type="ARBA" id="ARBA00012954"/>
    </source>
</evidence>
<feature type="binding site" evidence="9">
    <location>
        <begin position="253"/>
        <end position="257"/>
    </location>
    <ligand>
        <name>substrate</name>
    </ligand>
</feature>
<feature type="binding site" evidence="9">
    <location>
        <position position="324"/>
    </location>
    <ligand>
        <name>substrate</name>
    </ligand>
</feature>
<feature type="binding site" evidence="9">
    <location>
        <begin position="153"/>
        <end position="156"/>
    </location>
    <ligand>
        <name>substrate</name>
    </ligand>
</feature>
<sequence length="434" mass="47590">MKKIAVIGAGYAGLAVATGLAHFGNKIRCFDIDEKKIALLSEGDLPFYEPEMEEELHQQVAEGRLSFETNVVEGVTWADIVFIAVGTPGMEKGAADVSAVLEVAETIGRHSGTDTVVVIKSTVPLGTCEKVQDVLRKTAQGRWSCDVVANPEFLREGQALRDFFHPARIVIGAESERAVETMRALYAPLVKAGVPFLITDFRTAEMIKYSANSFLAMKVAFINEIARLCDAMGADVTAVVKALGADPRIGNQYLSPGPGYGGSCLPKDTEAFALSAREAEAPLTIVEAVIESNKRHKLYVAEKVKQEFSDLRGIRLAVFGLAFKAGTDDMRESPAVAIIEQLLKEGAQVSVYDPEALINAKKRWRKQLAYGKNPYETAKGACAVLVLTEWPEFLALDAEKLGRVMEKKVLFDFRNLYNRSVWERAGFQYRGMGR</sequence>
<dbReference type="InterPro" id="IPR036220">
    <property type="entry name" value="UDP-Glc/GDP-Man_DH_C_sf"/>
</dbReference>
<dbReference type="OrthoDB" id="9803238at2"/>
<dbReference type="EMBL" id="FNDE01000011">
    <property type="protein sequence ID" value="SDH09709.1"/>
    <property type="molecule type" value="Genomic_DNA"/>
</dbReference>
<dbReference type="Pfam" id="PF03720">
    <property type="entry name" value="UDPG_MGDP_dh_C"/>
    <property type="match status" value="1"/>
</dbReference>
<dbReference type="Pfam" id="PF00984">
    <property type="entry name" value="UDPG_MGDP_dh"/>
    <property type="match status" value="1"/>
</dbReference>
<comment type="similarity">
    <text evidence="2 7">Belongs to the UDP-glucose/GDP-mannose dehydrogenase family.</text>
</comment>
<dbReference type="SMART" id="SM00984">
    <property type="entry name" value="UDPG_MGDP_dh_C"/>
    <property type="match status" value="1"/>
</dbReference>
<dbReference type="InterPro" id="IPR008927">
    <property type="entry name" value="6-PGluconate_DH-like_C_sf"/>
</dbReference>
<feature type="binding site" evidence="9">
    <location>
        <position position="261"/>
    </location>
    <ligand>
        <name>substrate</name>
    </ligand>
</feature>
<evidence type="ECO:0000256" key="5">
    <source>
        <dbReference type="ARBA" id="ARBA00023027"/>
    </source>
</evidence>
<dbReference type="InterPro" id="IPR036291">
    <property type="entry name" value="NAD(P)-bd_dom_sf"/>
</dbReference>
<dbReference type="SUPFAM" id="SSF48179">
    <property type="entry name" value="6-phosphogluconate dehydrogenase C-terminal domain-like"/>
    <property type="match status" value="1"/>
</dbReference>
<dbReference type="InterPro" id="IPR028357">
    <property type="entry name" value="UDPglc_DH_bac"/>
</dbReference>
<dbReference type="Proteomes" id="UP000198956">
    <property type="component" value="Unassembled WGS sequence"/>
</dbReference>
<dbReference type="Gene3D" id="1.20.5.100">
    <property type="entry name" value="Cytochrome c1, transmembrane anchor, C-terminal"/>
    <property type="match status" value="1"/>
</dbReference>
<dbReference type="SUPFAM" id="SSF52413">
    <property type="entry name" value="UDP-glucose/GDP-mannose dehydrogenase C-terminal domain"/>
    <property type="match status" value="1"/>
</dbReference>
<evidence type="ECO:0000256" key="8">
    <source>
        <dbReference type="PIRSR" id="PIRSR500134-1"/>
    </source>
</evidence>
<keyword evidence="5 7" id="KW-0520">NAD</keyword>
<feature type="binding site" evidence="10">
    <location>
        <position position="156"/>
    </location>
    <ligand>
        <name>NAD(+)</name>
        <dbReference type="ChEBI" id="CHEBI:57540"/>
    </ligand>
</feature>
<accession>A0A1G7ZM22</accession>
<dbReference type="Gene3D" id="3.40.50.720">
    <property type="entry name" value="NAD(P)-binding Rossmann-like Domain"/>
    <property type="match status" value="2"/>
</dbReference>
<organism evidence="12 13">
    <name type="scientific">Aneurinibacillus thermoaerophilus</name>
    <dbReference type="NCBI Taxonomy" id="143495"/>
    <lineage>
        <taxon>Bacteria</taxon>
        <taxon>Bacillati</taxon>
        <taxon>Bacillota</taxon>
        <taxon>Bacilli</taxon>
        <taxon>Bacillales</taxon>
        <taxon>Paenibacillaceae</taxon>
        <taxon>Aneurinibacillus group</taxon>
        <taxon>Aneurinibacillus</taxon>
    </lineage>
</organism>
<evidence type="ECO:0000256" key="6">
    <source>
        <dbReference type="ARBA" id="ARBA00047473"/>
    </source>
</evidence>
<gene>
    <name evidence="12" type="ORF">SAMN04489735_101151</name>
</gene>
<dbReference type="GO" id="GO:0000271">
    <property type="term" value="P:polysaccharide biosynthetic process"/>
    <property type="evidence" value="ECO:0007669"/>
    <property type="project" value="InterPro"/>
</dbReference>
<feature type="binding site" evidence="10">
    <location>
        <position position="267"/>
    </location>
    <ligand>
        <name>NAD(+)</name>
        <dbReference type="ChEBI" id="CHEBI:57540"/>
    </ligand>
</feature>
<dbReference type="EC" id="1.1.1.22" evidence="3 7"/>
<proteinExistence type="inferred from homology"/>
<feature type="active site" description="Nucleophile" evidence="8">
    <location>
        <position position="264"/>
    </location>
</feature>
<evidence type="ECO:0000259" key="11">
    <source>
        <dbReference type="SMART" id="SM00984"/>
    </source>
</evidence>
<dbReference type="RefSeq" id="WP_091260363.1">
    <property type="nucleotide sequence ID" value="NZ_FNDE01000011.1"/>
</dbReference>
<dbReference type="InterPro" id="IPR014027">
    <property type="entry name" value="UDP-Glc/GDP-Man_DH_C"/>
</dbReference>
<dbReference type="UniPathway" id="UPA00038">
    <property type="reaction ID" value="UER00491"/>
</dbReference>
<feature type="binding site" evidence="10">
    <location>
        <position position="331"/>
    </location>
    <ligand>
        <name>NAD(+)</name>
        <dbReference type="ChEBI" id="CHEBI:57540"/>
    </ligand>
</feature>
<comment type="catalytic activity">
    <reaction evidence="6 7">
        <text>UDP-alpha-D-glucose + 2 NAD(+) + H2O = UDP-alpha-D-glucuronate + 2 NADH + 3 H(+)</text>
        <dbReference type="Rhea" id="RHEA:23596"/>
        <dbReference type="ChEBI" id="CHEBI:15377"/>
        <dbReference type="ChEBI" id="CHEBI:15378"/>
        <dbReference type="ChEBI" id="CHEBI:57540"/>
        <dbReference type="ChEBI" id="CHEBI:57945"/>
        <dbReference type="ChEBI" id="CHEBI:58052"/>
        <dbReference type="ChEBI" id="CHEBI:58885"/>
        <dbReference type="EC" id="1.1.1.22"/>
    </reaction>
</comment>
<dbReference type="GO" id="GO:0006065">
    <property type="term" value="P:UDP-glucuronate biosynthetic process"/>
    <property type="evidence" value="ECO:0007669"/>
    <property type="project" value="UniProtKB-UniPathway"/>
</dbReference>
<dbReference type="PIRSF" id="PIRSF000124">
    <property type="entry name" value="UDPglc_GDPman_dh"/>
    <property type="match status" value="1"/>
</dbReference>
<dbReference type="SUPFAM" id="SSF51735">
    <property type="entry name" value="NAD(P)-binding Rossmann-fold domains"/>
    <property type="match status" value="1"/>
</dbReference>
<dbReference type="Pfam" id="PF03721">
    <property type="entry name" value="UDPG_MGDP_dh_N"/>
    <property type="match status" value="1"/>
</dbReference>
<dbReference type="PANTHER" id="PTHR43750:SF3">
    <property type="entry name" value="UDP-GLUCOSE 6-DEHYDROGENASE TUAD"/>
    <property type="match status" value="1"/>
</dbReference>
<feature type="binding site" evidence="10">
    <location>
        <position position="36"/>
    </location>
    <ligand>
        <name>NAD(+)</name>
        <dbReference type="ChEBI" id="CHEBI:57540"/>
    </ligand>
</feature>
<dbReference type="NCBIfam" id="TIGR03026">
    <property type="entry name" value="NDP-sugDHase"/>
    <property type="match status" value="1"/>
</dbReference>
<dbReference type="GO" id="GO:0003979">
    <property type="term" value="F:UDP-glucose 6-dehydrogenase activity"/>
    <property type="evidence" value="ECO:0007669"/>
    <property type="project" value="UniProtKB-EC"/>
</dbReference>
<evidence type="ECO:0000256" key="1">
    <source>
        <dbReference type="ARBA" id="ARBA00004701"/>
    </source>
</evidence>